<name>A0A3B0X546_9ZZZZ</name>
<dbReference type="InterPro" id="IPR021482">
    <property type="entry name" value="DUF3135"/>
</dbReference>
<organism evidence="1">
    <name type="scientific">hydrothermal vent metagenome</name>
    <dbReference type="NCBI Taxonomy" id="652676"/>
    <lineage>
        <taxon>unclassified sequences</taxon>
        <taxon>metagenomes</taxon>
        <taxon>ecological metagenomes</taxon>
    </lineage>
</organism>
<evidence type="ECO:0000313" key="1">
    <source>
        <dbReference type="EMBL" id="VAW59503.1"/>
    </source>
</evidence>
<proteinExistence type="predicted"/>
<gene>
    <name evidence="1" type="ORF">MNBD_GAMMA11-1820</name>
</gene>
<sequence>MEMNLEFSFDKFMKMAAEDPESFEKFRDILIKQAIKDTCPEIQKRLEDVQCRIDMERDTTDSSMENCIRVFDLMVDYLYTEYLPGIQMEMPVKKTES</sequence>
<dbReference type="EMBL" id="UOFG01000086">
    <property type="protein sequence ID" value="VAW59503.1"/>
    <property type="molecule type" value="Genomic_DNA"/>
</dbReference>
<dbReference type="Pfam" id="PF11333">
    <property type="entry name" value="DUF3135"/>
    <property type="match status" value="1"/>
</dbReference>
<reference evidence="1" key="1">
    <citation type="submission" date="2018-06" db="EMBL/GenBank/DDBJ databases">
        <authorList>
            <person name="Zhirakovskaya E."/>
        </authorList>
    </citation>
    <scope>NUCLEOTIDE SEQUENCE</scope>
</reference>
<dbReference type="AlphaFoldDB" id="A0A3B0X546"/>
<protein>
    <submittedName>
        <fullName evidence="1">Uncharacterized protein</fullName>
    </submittedName>
</protein>
<accession>A0A3B0X546</accession>